<keyword evidence="2" id="KW-1185">Reference proteome</keyword>
<proteinExistence type="predicted"/>
<sequence length="104" mass="11522">MVTPSGGQRHVTSQLLDLGVYQQAVAPLPDTTNIYRPSTDDSPLCRFKCLRKMHLQLNDGCDRAYGALKIWPGRFLSGFPVFHSDRLSDSGNRINQSVFVGVGQ</sequence>
<reference evidence="3" key="2">
    <citation type="submission" date="2019-11" db="UniProtKB">
        <authorList>
            <consortium name="WormBaseParasite"/>
        </authorList>
    </citation>
    <scope>IDENTIFICATION</scope>
</reference>
<evidence type="ECO:0000313" key="2">
    <source>
        <dbReference type="Proteomes" id="UP000267029"/>
    </source>
</evidence>
<evidence type="ECO:0000313" key="1">
    <source>
        <dbReference type="EMBL" id="VDD76663.1"/>
    </source>
</evidence>
<name>A0A0R3U771_MESCO</name>
<protein>
    <submittedName>
        <fullName evidence="3">Transposase</fullName>
    </submittedName>
</protein>
<dbReference type="Proteomes" id="UP000267029">
    <property type="component" value="Unassembled WGS sequence"/>
</dbReference>
<accession>A0A0R3U771</accession>
<dbReference type="EMBL" id="UXSR01000469">
    <property type="protein sequence ID" value="VDD76663.1"/>
    <property type="molecule type" value="Genomic_DNA"/>
</dbReference>
<reference evidence="1 2" key="1">
    <citation type="submission" date="2018-10" db="EMBL/GenBank/DDBJ databases">
        <authorList>
            <consortium name="Pathogen Informatics"/>
        </authorList>
    </citation>
    <scope>NUCLEOTIDE SEQUENCE [LARGE SCALE GENOMIC DNA]</scope>
</reference>
<dbReference type="AlphaFoldDB" id="A0A0R3U771"/>
<gene>
    <name evidence="1" type="ORF">MCOS_LOCUS2666</name>
</gene>
<dbReference type="WBParaSite" id="MCU_009214-RA">
    <property type="protein sequence ID" value="MCU_009214-RA"/>
    <property type="gene ID" value="MCU_009214"/>
</dbReference>
<organism evidence="3">
    <name type="scientific">Mesocestoides corti</name>
    <name type="common">Flatworm</name>
    <dbReference type="NCBI Taxonomy" id="53468"/>
    <lineage>
        <taxon>Eukaryota</taxon>
        <taxon>Metazoa</taxon>
        <taxon>Spiralia</taxon>
        <taxon>Lophotrochozoa</taxon>
        <taxon>Platyhelminthes</taxon>
        <taxon>Cestoda</taxon>
        <taxon>Eucestoda</taxon>
        <taxon>Cyclophyllidea</taxon>
        <taxon>Mesocestoididae</taxon>
        <taxon>Mesocestoides</taxon>
    </lineage>
</organism>
<evidence type="ECO:0000313" key="3">
    <source>
        <dbReference type="WBParaSite" id="MCU_009214-RA"/>
    </source>
</evidence>